<dbReference type="Pfam" id="PF00450">
    <property type="entry name" value="Peptidase_S10"/>
    <property type="match status" value="1"/>
</dbReference>
<evidence type="ECO:0000256" key="1">
    <source>
        <dbReference type="ARBA" id="ARBA00004613"/>
    </source>
</evidence>
<dbReference type="GO" id="GO:0005576">
    <property type="term" value="C:extracellular region"/>
    <property type="evidence" value="ECO:0007669"/>
    <property type="project" value="UniProtKB-SubCell"/>
</dbReference>
<dbReference type="PANTHER" id="PTHR11802">
    <property type="entry name" value="SERINE PROTEASE FAMILY S10 SERINE CARBOXYPEPTIDASE"/>
    <property type="match status" value="1"/>
</dbReference>
<dbReference type="OrthoDB" id="443318at2759"/>
<dbReference type="PROSITE" id="PS00131">
    <property type="entry name" value="CARBOXYPEPT_SER_SER"/>
    <property type="match status" value="1"/>
</dbReference>
<reference evidence="5 6" key="1">
    <citation type="submission" date="2019-06" db="EMBL/GenBank/DDBJ databases">
        <title>A chromosomal-level reference genome of Carpinus fangiana (Coryloideae, Betulaceae).</title>
        <authorList>
            <person name="Yang X."/>
            <person name="Wang Z."/>
            <person name="Zhang L."/>
            <person name="Hao G."/>
            <person name="Liu J."/>
            <person name="Yang Y."/>
        </authorList>
    </citation>
    <scope>NUCLEOTIDE SEQUENCE [LARGE SCALE GENOMIC DNA]</scope>
    <source>
        <strain evidence="5">Cfa_2016G</strain>
        <tissue evidence="5">Leaf</tissue>
    </source>
</reference>
<dbReference type="PRINTS" id="PR00724">
    <property type="entry name" value="CRBOXYPTASEC"/>
</dbReference>
<feature type="signal peptide" evidence="4">
    <location>
        <begin position="1"/>
        <end position="18"/>
    </location>
</feature>
<dbReference type="Proteomes" id="UP000327013">
    <property type="component" value="Chromosome 3"/>
</dbReference>
<dbReference type="InterPro" id="IPR029058">
    <property type="entry name" value="AB_hydrolase_fold"/>
</dbReference>
<protein>
    <recommendedName>
        <fullName evidence="4">Carboxypeptidase</fullName>
        <ecNumber evidence="4">3.4.16.-</ecNumber>
    </recommendedName>
</protein>
<dbReference type="EMBL" id="CM017323">
    <property type="protein sequence ID" value="KAE8021648.1"/>
    <property type="molecule type" value="Genomic_DNA"/>
</dbReference>
<dbReference type="InterPro" id="IPR018202">
    <property type="entry name" value="Ser_caboxypep_ser_AS"/>
</dbReference>
<evidence type="ECO:0000313" key="6">
    <source>
        <dbReference type="Proteomes" id="UP000327013"/>
    </source>
</evidence>
<feature type="chain" id="PRO_5024455111" description="Carboxypeptidase" evidence="4">
    <location>
        <begin position="19"/>
        <end position="435"/>
    </location>
</feature>
<dbReference type="InterPro" id="IPR001563">
    <property type="entry name" value="Peptidase_S10"/>
</dbReference>
<accession>A0A5N6QWQ1</accession>
<dbReference type="EC" id="3.4.16.-" evidence="4"/>
<dbReference type="GO" id="GO:0005773">
    <property type="term" value="C:vacuole"/>
    <property type="evidence" value="ECO:0007669"/>
    <property type="project" value="TreeGrafter"/>
</dbReference>
<keyword evidence="3" id="KW-0964">Secreted</keyword>
<keyword evidence="4" id="KW-0121">Carboxypeptidase</keyword>
<evidence type="ECO:0000256" key="4">
    <source>
        <dbReference type="RuleBase" id="RU361156"/>
    </source>
</evidence>
<evidence type="ECO:0000256" key="3">
    <source>
        <dbReference type="ARBA" id="ARBA00022525"/>
    </source>
</evidence>
<keyword evidence="6" id="KW-1185">Reference proteome</keyword>
<name>A0A5N6QWQ1_9ROSI</name>
<dbReference type="SUPFAM" id="SSF53474">
    <property type="entry name" value="alpha/beta-Hydrolases"/>
    <property type="match status" value="1"/>
</dbReference>
<keyword evidence="4" id="KW-0732">Signal</keyword>
<dbReference type="GO" id="GO:0004185">
    <property type="term" value="F:serine-type carboxypeptidase activity"/>
    <property type="evidence" value="ECO:0007669"/>
    <property type="project" value="UniProtKB-UniRule"/>
</dbReference>
<dbReference type="GO" id="GO:0006508">
    <property type="term" value="P:proteolysis"/>
    <property type="evidence" value="ECO:0007669"/>
    <property type="project" value="UniProtKB-KW"/>
</dbReference>
<dbReference type="Gene3D" id="3.40.50.11320">
    <property type="match status" value="1"/>
</dbReference>
<dbReference type="Gene3D" id="6.10.250.940">
    <property type="match status" value="1"/>
</dbReference>
<evidence type="ECO:0000256" key="2">
    <source>
        <dbReference type="ARBA" id="ARBA00009431"/>
    </source>
</evidence>
<gene>
    <name evidence="5" type="ORF">FH972_007521</name>
</gene>
<evidence type="ECO:0000313" key="5">
    <source>
        <dbReference type="EMBL" id="KAE8021648.1"/>
    </source>
</evidence>
<comment type="similarity">
    <text evidence="2 4">Belongs to the peptidase S10 family.</text>
</comment>
<keyword evidence="4" id="KW-0645">Protease</keyword>
<dbReference type="AlphaFoldDB" id="A0A5N6QWQ1"/>
<sequence length="435" mass="48601">MAFLVFALTFFFHSKCSAEVITALPGQTTNVSFKQYSGYIITDPRHGRALFYYFVETETADPLSRPLTFLLNGGPGCSSLSFGAFMEHGPFQPGDINGTLVKNEYSWNLESNMLYVESPIGVGFSYSNRSSDYLWNDTQTAEDNLRFIINWLEEFPNYKDSQLFLTGESYAGHYIPQLAALLVDYKNPNIKPIKLKAIAHMSQGCNDVFNRVSEEISQDVATDDLLLPQCLSSSTSAAEQFKPKRKHGKIYAAHAAVYTDVQVPRRGTSGDPCLTGRIFTYLNRPDVQKAIHANTTHLPFHWDFCKGRLIYQEDNLDKDLMPLVSDLIKAGIPIMLYSGDQDSKIPLTQTRIIANNLAKDLSLVPFTKYGTWCDKQQVAGWSQSFGGLEDGKNVTYLTYATVRGAAHEVPFTSTSQAFALFRSFLSGATLPRPNQ</sequence>
<dbReference type="PANTHER" id="PTHR11802:SF349">
    <property type="entry name" value="SERINE CARBOXYPEPTIDASE-LIKE 46"/>
    <property type="match status" value="1"/>
</dbReference>
<comment type="subcellular location">
    <subcellularLocation>
        <location evidence="1">Secreted</location>
    </subcellularLocation>
</comment>
<proteinExistence type="inferred from homology"/>
<dbReference type="Gene3D" id="3.40.50.1820">
    <property type="entry name" value="alpha/beta hydrolase"/>
    <property type="match status" value="1"/>
</dbReference>
<organism evidence="5 6">
    <name type="scientific">Carpinus fangiana</name>
    <dbReference type="NCBI Taxonomy" id="176857"/>
    <lineage>
        <taxon>Eukaryota</taxon>
        <taxon>Viridiplantae</taxon>
        <taxon>Streptophyta</taxon>
        <taxon>Embryophyta</taxon>
        <taxon>Tracheophyta</taxon>
        <taxon>Spermatophyta</taxon>
        <taxon>Magnoliopsida</taxon>
        <taxon>eudicotyledons</taxon>
        <taxon>Gunneridae</taxon>
        <taxon>Pentapetalae</taxon>
        <taxon>rosids</taxon>
        <taxon>fabids</taxon>
        <taxon>Fagales</taxon>
        <taxon>Betulaceae</taxon>
        <taxon>Carpinus</taxon>
    </lineage>
</organism>
<keyword evidence="4" id="KW-0378">Hydrolase</keyword>